<keyword evidence="3" id="KW-1185">Reference proteome</keyword>
<protein>
    <submittedName>
        <fullName evidence="2">Uncharacterized protein</fullName>
    </submittedName>
</protein>
<evidence type="ECO:0000313" key="2">
    <source>
        <dbReference type="EMBL" id="MBM9467117.1"/>
    </source>
</evidence>
<dbReference type="EMBL" id="JAERWK010000008">
    <property type="protein sequence ID" value="MBM9467117.1"/>
    <property type="molecule type" value="Genomic_DNA"/>
</dbReference>
<sequence length="175" mass="17174">MAGPASHPPVSAATPIVGAPRADPIGAVLLVLAGVAAAVPMAAPWRPLPVGVLPDLEGARLSGWQVVQQLSTATDPGLLAVITKWSLLLATAGGVALVGLGLLMFVPMTHRPVGSAALTVAGGLLAVGTWLLVRADPVFGVPAADLLQTGSPGVLLLLASGVVGLFGAVKALATG</sequence>
<evidence type="ECO:0000313" key="3">
    <source>
        <dbReference type="Proteomes" id="UP000663792"/>
    </source>
</evidence>
<feature type="transmembrane region" description="Helical" evidence="1">
    <location>
        <begin position="113"/>
        <end position="133"/>
    </location>
</feature>
<accession>A0A938YAP4</accession>
<feature type="transmembrane region" description="Helical" evidence="1">
    <location>
        <begin position="153"/>
        <end position="173"/>
    </location>
</feature>
<evidence type="ECO:0000256" key="1">
    <source>
        <dbReference type="SAM" id="Phobius"/>
    </source>
</evidence>
<name>A0A938YAP4_9ACTN</name>
<dbReference type="AlphaFoldDB" id="A0A938YAP4"/>
<gene>
    <name evidence="2" type="ORF">JL106_07450</name>
</gene>
<organism evidence="2 3">
    <name type="scientific">Nakamurella leprariae</name>
    <dbReference type="NCBI Taxonomy" id="2803911"/>
    <lineage>
        <taxon>Bacteria</taxon>
        <taxon>Bacillati</taxon>
        <taxon>Actinomycetota</taxon>
        <taxon>Actinomycetes</taxon>
        <taxon>Nakamurellales</taxon>
        <taxon>Nakamurellaceae</taxon>
        <taxon>Nakamurella</taxon>
    </lineage>
</organism>
<dbReference type="RefSeq" id="WP_205260030.1">
    <property type="nucleotide sequence ID" value="NZ_JAERWK010000008.1"/>
</dbReference>
<dbReference type="Proteomes" id="UP000663792">
    <property type="component" value="Unassembled WGS sequence"/>
</dbReference>
<keyword evidence="1" id="KW-0472">Membrane</keyword>
<reference evidence="2" key="1">
    <citation type="submission" date="2021-01" db="EMBL/GenBank/DDBJ databases">
        <title>YIM 132084 draft genome.</title>
        <authorList>
            <person name="An D."/>
        </authorList>
    </citation>
    <scope>NUCLEOTIDE SEQUENCE</scope>
    <source>
        <strain evidence="2">YIM 132084</strain>
    </source>
</reference>
<comment type="caution">
    <text evidence="2">The sequence shown here is derived from an EMBL/GenBank/DDBJ whole genome shotgun (WGS) entry which is preliminary data.</text>
</comment>
<feature type="transmembrane region" description="Helical" evidence="1">
    <location>
        <begin position="85"/>
        <end position="106"/>
    </location>
</feature>
<proteinExistence type="predicted"/>
<keyword evidence="1" id="KW-1133">Transmembrane helix</keyword>
<keyword evidence="1" id="KW-0812">Transmembrane</keyword>